<name>A0A1J1D1Z1_CLOSG</name>
<dbReference type="EMBL" id="CP013243">
    <property type="protein sequence ID" value="APH17252.1"/>
    <property type="molecule type" value="Genomic_DNA"/>
</dbReference>
<dbReference type="AlphaFoldDB" id="A0A1J1D1Z1"/>
<organism evidence="1 2">
    <name type="scientific">Clostridium sporogenes</name>
    <dbReference type="NCBI Taxonomy" id="1509"/>
    <lineage>
        <taxon>Bacteria</taxon>
        <taxon>Bacillati</taxon>
        <taxon>Bacillota</taxon>
        <taxon>Clostridia</taxon>
        <taxon>Eubacteriales</taxon>
        <taxon>Clostridiaceae</taxon>
        <taxon>Clostridium</taxon>
    </lineage>
</organism>
<sequence length="302" mass="35529">MNRQQRRQQERDLKKNLGTIQELTPQQTKLINIAATEKAKAMTKKYIDNFSEVADRAISAVLIDEGYTTDEVYKLELKITELMEEDNRKIIELERENVDMAKIDKEVKEYIEELLKKGVSKKQAIDDLVFKFPKLSKSMLLNVYTKVKKEKGYTENRVCREDVYEYFTDHLKSWNGEEMIKHAIKEFGFTESTAQTYYYKWKKEFMNNKITKVEKTDKKQTRDLQEESKKVQSKEEVKVEGLKVLEEKVIKTVKVEGKNGIYTGTTGEGIVLTKDNVTISFENIEQLENFTEEYKQVFEMVK</sequence>
<accession>A0A1J1D1Z1</accession>
<dbReference type="RefSeq" id="WP_072584275.1">
    <property type="nucleotide sequence ID" value="NZ_CP013242.1"/>
</dbReference>
<reference evidence="1 2" key="1">
    <citation type="submission" date="2015-11" db="EMBL/GenBank/DDBJ databases">
        <authorList>
            <person name="Hill K.K."/>
            <person name="Shirey T.B."/>
            <person name="Raphael B."/>
            <person name="Daligault H.E."/>
            <person name="Davenport K.W."/>
            <person name="Bruce D.C."/>
            <person name="Foley B.T."/>
            <person name="Johnson S.L."/>
        </authorList>
    </citation>
    <scope>NUCLEOTIDE SEQUENCE [LARGE SCALE GENOMIC DNA]</scope>
    <source>
        <strain evidence="1 2">CDC_1632</strain>
    </source>
</reference>
<dbReference type="Proteomes" id="UP000182204">
    <property type="component" value="Chromosome"/>
</dbReference>
<evidence type="ECO:0000313" key="1">
    <source>
        <dbReference type="EMBL" id="APH17252.1"/>
    </source>
</evidence>
<proteinExistence type="predicted"/>
<protein>
    <submittedName>
        <fullName evidence="1">Uncharacterized protein</fullName>
    </submittedName>
</protein>
<gene>
    <name evidence="1" type="ORF">NPD5_254</name>
</gene>
<evidence type="ECO:0000313" key="2">
    <source>
        <dbReference type="Proteomes" id="UP000182204"/>
    </source>
</evidence>